<comment type="function">
    <text evidence="12">Ethanolamine phosphate transferase involved in glycosylphosphatidylinositol-anchor biosynthesis. Transfers ethanolamine phosphate to the first alpha-1,4-linked mannose of the glycosylphosphatidylinositol precursor of GPI-anchor.</text>
</comment>
<dbReference type="InterPro" id="IPR037671">
    <property type="entry name" value="PIGN_N"/>
</dbReference>
<feature type="transmembrane region" description="Helical" evidence="12">
    <location>
        <begin position="920"/>
        <end position="946"/>
    </location>
</feature>
<dbReference type="EC" id="2.-.-.-" evidence="12"/>
<feature type="transmembrane region" description="Helical" evidence="12">
    <location>
        <begin position="1025"/>
        <end position="1044"/>
    </location>
</feature>
<dbReference type="GeneID" id="37019013"/>
<keyword evidence="15" id="KW-1185">Reference proteome</keyword>
<feature type="transmembrane region" description="Helical" evidence="12">
    <location>
        <begin position="574"/>
        <end position="591"/>
    </location>
</feature>
<dbReference type="Gene3D" id="3.40.720.10">
    <property type="entry name" value="Alkaline Phosphatase, subunit A"/>
    <property type="match status" value="1"/>
</dbReference>
<evidence type="ECO:0000256" key="11">
    <source>
        <dbReference type="ARBA" id="ARBA00023180"/>
    </source>
</evidence>
<feature type="transmembrane region" description="Helical" evidence="12">
    <location>
        <begin position="985"/>
        <end position="1005"/>
    </location>
</feature>
<reference evidence="14 15" key="1">
    <citation type="journal article" date="2018" name="Mol. Biol. Evol.">
        <title>Broad Genomic Sampling Reveals a Smut Pathogenic Ancestry of the Fungal Clade Ustilaginomycotina.</title>
        <authorList>
            <person name="Kijpornyongpan T."/>
            <person name="Mondo S.J."/>
            <person name="Barry K."/>
            <person name="Sandor L."/>
            <person name="Lee J."/>
            <person name="Lipzen A."/>
            <person name="Pangilinan J."/>
            <person name="LaButti K."/>
            <person name="Hainaut M."/>
            <person name="Henrissat B."/>
            <person name="Grigoriev I.V."/>
            <person name="Spatafora J.W."/>
            <person name="Aime M.C."/>
        </authorList>
    </citation>
    <scope>NUCLEOTIDE SEQUENCE [LARGE SCALE GENOMIC DNA]</scope>
    <source>
        <strain evidence="14 15">MCA 3882</strain>
    </source>
</reference>
<feature type="transmembrane region" description="Helical" evidence="12">
    <location>
        <begin position="674"/>
        <end position="694"/>
    </location>
</feature>
<organism evidence="14 15">
    <name type="scientific">Meira miltonrushii</name>
    <dbReference type="NCBI Taxonomy" id="1280837"/>
    <lineage>
        <taxon>Eukaryota</taxon>
        <taxon>Fungi</taxon>
        <taxon>Dikarya</taxon>
        <taxon>Basidiomycota</taxon>
        <taxon>Ustilaginomycotina</taxon>
        <taxon>Exobasidiomycetes</taxon>
        <taxon>Exobasidiales</taxon>
        <taxon>Brachybasidiaceae</taxon>
        <taxon>Meira</taxon>
    </lineage>
</organism>
<protein>
    <recommendedName>
        <fullName evidence="4 12">GPI ethanolamine phosphate transferase 1</fullName>
        <ecNumber evidence="12">2.-.-.-</ecNumber>
    </recommendedName>
</protein>
<dbReference type="STRING" id="1280837.A0A316VAK2"/>
<feature type="domain" description="GPI ethanolamine phosphate transferase 1 C-terminal" evidence="13">
    <location>
        <begin position="496"/>
        <end position="1012"/>
    </location>
</feature>
<evidence type="ECO:0000256" key="12">
    <source>
        <dbReference type="RuleBase" id="RU367138"/>
    </source>
</evidence>
<dbReference type="GO" id="GO:0005789">
    <property type="term" value="C:endoplasmic reticulum membrane"/>
    <property type="evidence" value="ECO:0007669"/>
    <property type="project" value="UniProtKB-SubCell"/>
</dbReference>
<evidence type="ECO:0000256" key="2">
    <source>
        <dbReference type="ARBA" id="ARBA00004687"/>
    </source>
</evidence>
<dbReference type="FunCoup" id="A0A316VAK2">
    <property type="interactions" value="169"/>
</dbReference>
<keyword evidence="11" id="KW-0325">Glycoprotein</keyword>
<dbReference type="AlphaFoldDB" id="A0A316VAK2"/>
<feature type="transmembrane region" description="Helical" evidence="12">
    <location>
        <begin position="750"/>
        <end position="772"/>
    </location>
</feature>
<evidence type="ECO:0000313" key="14">
    <source>
        <dbReference type="EMBL" id="PWN34659.1"/>
    </source>
</evidence>
<gene>
    <name evidence="14" type="ORF">FA14DRAFT_144020</name>
</gene>
<dbReference type="UniPathway" id="UPA00196"/>
<comment type="similarity">
    <text evidence="3 12">Belongs to the PIGG/PIGN/PIGO family. PIGN subfamily.</text>
</comment>
<dbReference type="GO" id="GO:0051377">
    <property type="term" value="F:mannose-ethanolamine phosphotransferase activity"/>
    <property type="evidence" value="ECO:0007669"/>
    <property type="project" value="UniProtKB-UniRule"/>
</dbReference>
<feature type="transmembrane region" description="Helical" evidence="12">
    <location>
        <begin position="646"/>
        <end position="662"/>
    </location>
</feature>
<name>A0A316VAK2_9BASI</name>
<keyword evidence="10 12" id="KW-0472">Membrane</keyword>
<proteinExistence type="inferred from homology"/>
<keyword evidence="8 12" id="KW-0256">Endoplasmic reticulum</keyword>
<keyword evidence="5 12" id="KW-0337">GPI-anchor biosynthesis</keyword>
<feature type="transmembrane region" description="Helical" evidence="12">
    <location>
        <begin position="814"/>
        <end position="830"/>
    </location>
</feature>
<dbReference type="InterPro" id="IPR007070">
    <property type="entry name" value="GPI_EtnP_transferase_1"/>
</dbReference>
<evidence type="ECO:0000259" key="13">
    <source>
        <dbReference type="Pfam" id="PF04987"/>
    </source>
</evidence>
<dbReference type="RefSeq" id="XP_025354961.1">
    <property type="nucleotide sequence ID" value="XM_025497232.1"/>
</dbReference>
<dbReference type="Pfam" id="PF04987">
    <property type="entry name" value="PigN"/>
    <property type="match status" value="1"/>
</dbReference>
<feature type="transmembrane region" description="Helical" evidence="12">
    <location>
        <begin position="881"/>
        <end position="908"/>
    </location>
</feature>
<feature type="transmembrane region" description="Helical" evidence="12">
    <location>
        <begin position="700"/>
        <end position="720"/>
    </location>
</feature>
<keyword evidence="7 12" id="KW-0812">Transmembrane</keyword>
<evidence type="ECO:0000313" key="15">
    <source>
        <dbReference type="Proteomes" id="UP000245771"/>
    </source>
</evidence>
<comment type="pathway">
    <text evidence="2 12">Glycolipid biosynthesis; glycosylphosphatidylinositol-anchor biosynthesis.</text>
</comment>
<dbReference type="InterPro" id="IPR017852">
    <property type="entry name" value="GPI_EtnP_transferase_1_C"/>
</dbReference>
<sequence>MSPITRFILVSLVFHLLYTASIFDIYFTSPVVHPSRRFSPEDSFIEADKFRRTVEAPAERLVLIVGDGLRADTLFKHHDMSYMPSWAAEDVATKGRISVDTALAPIKSWTGKPNAQIKAETFDAAPYLRNVIEKRGAWGISHTRVPTESRPGHVALIAGMYEDVSAVTKGWKLNPVSFDSLLNQSSHAFSFGSPDILPMFATGATPGKVDMQSYAEEEEDFTSDATNLDIWVLDRLRDLLTSAKTNSTLADQLRAPKTVFFLHLLGLDTTGHTYRPRSAEYVGNLMIVDTIVAETERMLTEFYGSEEAKKTAYVFSADHGMSHKGNHGDGEPDNTRTPLVAWGSGIRKPREQGRKQHWRVPEMEKDDYYQGWGSLDRFWRTDVEQADITPLMSALIGANMPANSEGRLPLDYLDITKEQAARAMLANALEVLEVYRVKHEQRSERMLRYVPFSQLPSEDGAAPGSSNVETIKAALSKGEYEKVIGHSEKLIKDALEGAAYLQTYDWLMLVAVITIGYAGSMLYGTLFLLRHYVLDVSQSQILKERSPGLPFGRIAVGTILSSLWAKFAYEQSPVTYYLYAGFAAFFWIRLMDERRVFALVWNKAVSYHSEQGQSNPKSTVLLSISIRVVLGLAALELMVVGYLNRLAWTAGFIYLGLIWPAAGMIADVKSRHELLLILWFFCCGFCSLFTAGSVEKEESIPYLIASGLLFLLAGAVIIRWSGTFMEVSKDGNDQEAEAQARTHVTRTKRVLTVQLVVLIVSALVTASSSASLQAKKGLPRLNQIVAWAVLFLCLTFPFVTGLKGKGVAQPPSQRLMIVIFAFAPVFVLLSLRDETLFFGCYTMTLIIWAKLEAGLYEERLYQRNAVANESGRALEKEDVRIAICFLFFLHVGFFGTGNIASISSFYLSPVYRLIPIFSPFLMAALLILKIMVPFIVLASVFQMLCLTPPHTKRTSGKHIRKTGYDLAGPPLFGSESVGGLGLRDAYSLVLLACIFTDVLALNFLLTVQTKGSWLEIGQSITHFAMSNLLQVFILALSALADVVVGRGGKVVLGTKRE</sequence>
<keyword evidence="6 12" id="KW-0808">Transferase</keyword>
<evidence type="ECO:0000256" key="7">
    <source>
        <dbReference type="ARBA" id="ARBA00022692"/>
    </source>
</evidence>
<evidence type="ECO:0000256" key="6">
    <source>
        <dbReference type="ARBA" id="ARBA00022679"/>
    </source>
</evidence>
<dbReference type="InterPro" id="IPR017850">
    <property type="entry name" value="Alkaline_phosphatase_core_sf"/>
</dbReference>
<evidence type="ECO:0000256" key="10">
    <source>
        <dbReference type="ARBA" id="ARBA00023136"/>
    </source>
</evidence>
<feature type="transmembrane region" description="Helical" evidence="12">
    <location>
        <begin position="620"/>
        <end position="640"/>
    </location>
</feature>
<dbReference type="Proteomes" id="UP000245771">
    <property type="component" value="Unassembled WGS sequence"/>
</dbReference>
<dbReference type="PANTHER" id="PTHR12250">
    <property type="entry name" value="PHOSPHATIDYLINOSITOL GLYCAN, CLASS N"/>
    <property type="match status" value="1"/>
</dbReference>
<evidence type="ECO:0000256" key="4">
    <source>
        <dbReference type="ARBA" id="ARBA00020831"/>
    </source>
</evidence>
<feature type="transmembrane region" description="Helical" evidence="12">
    <location>
        <begin position="506"/>
        <end position="529"/>
    </location>
</feature>
<evidence type="ECO:0000256" key="1">
    <source>
        <dbReference type="ARBA" id="ARBA00004477"/>
    </source>
</evidence>
<evidence type="ECO:0000256" key="3">
    <source>
        <dbReference type="ARBA" id="ARBA00008400"/>
    </source>
</evidence>
<dbReference type="CDD" id="cd16020">
    <property type="entry name" value="GPI_EPT_1"/>
    <property type="match status" value="1"/>
</dbReference>
<accession>A0A316VAK2</accession>
<feature type="transmembrane region" description="Helical" evidence="12">
    <location>
        <begin position="7"/>
        <end position="27"/>
    </location>
</feature>
<feature type="transmembrane region" description="Helical" evidence="12">
    <location>
        <begin position="784"/>
        <end position="802"/>
    </location>
</feature>
<comment type="subcellular location">
    <subcellularLocation>
        <location evidence="1 12">Endoplasmic reticulum membrane</location>
        <topology evidence="1 12">Multi-pass membrane protein</topology>
    </subcellularLocation>
</comment>
<dbReference type="GO" id="GO:0006506">
    <property type="term" value="P:GPI anchor biosynthetic process"/>
    <property type="evidence" value="ECO:0007669"/>
    <property type="project" value="UniProtKB-UniPathway"/>
</dbReference>
<dbReference type="EMBL" id="KZ819603">
    <property type="protein sequence ID" value="PWN34659.1"/>
    <property type="molecule type" value="Genomic_DNA"/>
</dbReference>
<dbReference type="PANTHER" id="PTHR12250:SF0">
    <property type="entry name" value="GPI ETHANOLAMINE PHOSPHATE TRANSFERASE 1"/>
    <property type="match status" value="1"/>
</dbReference>
<evidence type="ECO:0000256" key="5">
    <source>
        <dbReference type="ARBA" id="ARBA00022502"/>
    </source>
</evidence>
<dbReference type="InParanoid" id="A0A316VAK2"/>
<evidence type="ECO:0000256" key="9">
    <source>
        <dbReference type="ARBA" id="ARBA00022989"/>
    </source>
</evidence>
<evidence type="ECO:0000256" key="8">
    <source>
        <dbReference type="ARBA" id="ARBA00022824"/>
    </source>
</evidence>
<dbReference type="OrthoDB" id="2748310at2759"/>
<dbReference type="SUPFAM" id="SSF53649">
    <property type="entry name" value="Alkaline phosphatase-like"/>
    <property type="match status" value="1"/>
</dbReference>
<keyword evidence="9 12" id="KW-1133">Transmembrane helix</keyword>